<protein>
    <submittedName>
        <fullName evidence="1">Uncharacterized protein</fullName>
    </submittedName>
</protein>
<reference evidence="1" key="1">
    <citation type="journal article" date="2009" name="PLoS Genet.">
        <title>Sequencing, mapping, and analysis of 27,455 maize full-length cDNAs.</title>
        <authorList>
            <person name="Soderlund C."/>
            <person name="Descour A."/>
            <person name="Kudrna D."/>
            <person name="Bomhoff M."/>
            <person name="Boyd L."/>
            <person name="Currie J."/>
            <person name="Angelova A."/>
            <person name="Collura K."/>
            <person name="Wissotski M."/>
            <person name="Ashley E."/>
            <person name="Morrow D."/>
            <person name="Fernandes J."/>
            <person name="Walbot V."/>
            <person name="Yu Y."/>
        </authorList>
    </citation>
    <scope>NUCLEOTIDE SEQUENCE</scope>
    <source>
        <strain evidence="1">B73</strain>
    </source>
</reference>
<name>C0HFQ6_MAIZE</name>
<accession>C0HFQ6</accession>
<reference evidence="1" key="2">
    <citation type="submission" date="2012-06" db="EMBL/GenBank/DDBJ databases">
        <authorList>
            <person name="Yu Y."/>
            <person name="Currie J."/>
            <person name="Lomeli R."/>
            <person name="Angelova A."/>
            <person name="Collura K."/>
            <person name="Wissotski M."/>
            <person name="Campos D."/>
            <person name="Kudrna D."/>
            <person name="Golser W."/>
            <person name="Ashely E."/>
            <person name="Descour A."/>
            <person name="Fernandes J."/>
            <person name="Soderlund C."/>
            <person name="Walbot V."/>
        </authorList>
    </citation>
    <scope>NUCLEOTIDE SEQUENCE</scope>
    <source>
        <strain evidence="1">B73</strain>
    </source>
</reference>
<organism evidence="1">
    <name type="scientific">Zea mays</name>
    <name type="common">Maize</name>
    <dbReference type="NCBI Taxonomy" id="4577"/>
    <lineage>
        <taxon>Eukaryota</taxon>
        <taxon>Viridiplantae</taxon>
        <taxon>Streptophyta</taxon>
        <taxon>Embryophyta</taxon>
        <taxon>Tracheophyta</taxon>
        <taxon>Spermatophyta</taxon>
        <taxon>Magnoliopsida</taxon>
        <taxon>Liliopsida</taxon>
        <taxon>Poales</taxon>
        <taxon>Poaceae</taxon>
        <taxon>PACMAD clade</taxon>
        <taxon>Panicoideae</taxon>
        <taxon>Andropogonodae</taxon>
        <taxon>Andropogoneae</taxon>
        <taxon>Tripsacinae</taxon>
        <taxon>Zea</taxon>
    </lineage>
</organism>
<dbReference type="EMBL" id="BT061162">
    <property type="protein sequence ID" value="ACN25859.1"/>
    <property type="molecule type" value="mRNA"/>
</dbReference>
<evidence type="ECO:0000313" key="1">
    <source>
        <dbReference type="EMBL" id="ACN25859.1"/>
    </source>
</evidence>
<dbReference type="AlphaFoldDB" id="C0HFQ6"/>
<sequence>MVYIPCFTSKSNALSSTYIKNEYFYRALVTIKLLYIPPSVNNIFYWEKYREYYRMYTLMST</sequence>
<proteinExistence type="evidence at transcript level"/>